<evidence type="ECO:0000256" key="1">
    <source>
        <dbReference type="ARBA" id="ARBA00001947"/>
    </source>
</evidence>
<accession>A0A1E7ZFV4</accession>
<evidence type="ECO:0000313" key="7">
    <source>
        <dbReference type="Proteomes" id="UP000175691"/>
    </source>
</evidence>
<dbReference type="Pfam" id="PF00962">
    <property type="entry name" value="A_deaminase"/>
    <property type="match status" value="1"/>
</dbReference>
<feature type="signal peptide" evidence="4">
    <location>
        <begin position="1"/>
        <end position="22"/>
    </location>
</feature>
<dbReference type="GO" id="GO:0046872">
    <property type="term" value="F:metal ion binding"/>
    <property type="evidence" value="ECO:0007669"/>
    <property type="project" value="UniProtKB-KW"/>
</dbReference>
<dbReference type="InterPro" id="IPR001365">
    <property type="entry name" value="A_deaminase_dom"/>
</dbReference>
<dbReference type="Proteomes" id="UP000175691">
    <property type="component" value="Unassembled WGS sequence"/>
</dbReference>
<reference evidence="6 7" key="1">
    <citation type="submission" date="2016-08" db="EMBL/GenBank/DDBJ databases">
        <authorList>
            <person name="Seilhamer J.J."/>
        </authorList>
    </citation>
    <scope>NUCLEOTIDE SEQUENCE [LARGE SCALE GENOMIC DNA]</scope>
    <source>
        <strain evidence="6 7">KCTC 42603</strain>
    </source>
</reference>
<dbReference type="EMBL" id="MDHN01000005">
    <property type="protein sequence ID" value="OFC72387.1"/>
    <property type="molecule type" value="Genomic_DNA"/>
</dbReference>
<organism evidence="6 7">
    <name type="scientific">Alteromonas confluentis</name>
    <dbReference type="NCBI Taxonomy" id="1656094"/>
    <lineage>
        <taxon>Bacteria</taxon>
        <taxon>Pseudomonadati</taxon>
        <taxon>Pseudomonadota</taxon>
        <taxon>Gammaproteobacteria</taxon>
        <taxon>Alteromonadales</taxon>
        <taxon>Alteromonadaceae</taxon>
        <taxon>Alteromonas/Salinimonas group</taxon>
        <taxon>Alteromonas</taxon>
    </lineage>
</organism>
<protein>
    <submittedName>
        <fullName evidence="6">Adenosine deaminase</fullName>
    </submittedName>
</protein>
<keyword evidence="2" id="KW-0479">Metal-binding</keyword>
<dbReference type="Gene3D" id="3.20.20.140">
    <property type="entry name" value="Metal-dependent hydrolases"/>
    <property type="match status" value="1"/>
</dbReference>
<keyword evidence="4" id="KW-0732">Signal</keyword>
<evidence type="ECO:0000256" key="4">
    <source>
        <dbReference type="SAM" id="SignalP"/>
    </source>
</evidence>
<dbReference type="STRING" id="1656094.BFC18_03805"/>
<evidence type="ECO:0000259" key="5">
    <source>
        <dbReference type="Pfam" id="PF00962"/>
    </source>
</evidence>
<dbReference type="GO" id="GO:0004000">
    <property type="term" value="F:adenosine deaminase activity"/>
    <property type="evidence" value="ECO:0007669"/>
    <property type="project" value="TreeGrafter"/>
</dbReference>
<dbReference type="GO" id="GO:0006154">
    <property type="term" value="P:adenosine catabolic process"/>
    <property type="evidence" value="ECO:0007669"/>
    <property type="project" value="TreeGrafter"/>
</dbReference>
<evidence type="ECO:0000256" key="3">
    <source>
        <dbReference type="ARBA" id="ARBA00022801"/>
    </source>
</evidence>
<keyword evidence="3" id="KW-0378">Hydrolase</keyword>
<dbReference type="AlphaFoldDB" id="A0A1E7ZFV4"/>
<dbReference type="SUPFAM" id="SSF51556">
    <property type="entry name" value="Metallo-dependent hydrolases"/>
    <property type="match status" value="1"/>
</dbReference>
<dbReference type="PANTHER" id="PTHR11409">
    <property type="entry name" value="ADENOSINE DEAMINASE"/>
    <property type="match status" value="1"/>
</dbReference>
<evidence type="ECO:0000313" key="6">
    <source>
        <dbReference type="EMBL" id="OFC72387.1"/>
    </source>
</evidence>
<feature type="chain" id="PRO_5009209837" evidence="4">
    <location>
        <begin position="23"/>
        <end position="486"/>
    </location>
</feature>
<evidence type="ECO:0000256" key="2">
    <source>
        <dbReference type="ARBA" id="ARBA00022723"/>
    </source>
</evidence>
<sequence length="486" mass="55161">MFLRSVLISTTLLFSSASAVFASEPSVDSSMSTWFRDFKQQATEQELYQFVHALPKGGDLHHHLSGSAFSEWWWELATSPALNGGYEYYTRTALTLCDGYDADPFALSAPYLLFKNLQKTSYDALSSCEKKGYKKLTSLTEEEKMAWLNSIRLDRPSEGRDAFFQTHWQRLNELFRNPTILGELLIKNMQAYAAENVQYFETQTGVHGMLNPDGTVMDPEAALAILDAAIHSERGEETGVTVKFQYALVRFLPNVEELLKDHYAFVDAHREHYVGINLVGREDNDKGYPLRFLPVFRELRRNLPGVPLSIHAGEVDEPNQHVRDTLLMGADRIGHGLNTITDPDTLLLMRHGPYLIEINLISNLLLEYVDDYANHPFGEYLRLGIPVALSTDDRGMWDSTLSDEFFVAVSEFNLSWNELRTVITNSISHSFLPEAEKADELSKLNAALDRFAEARLKKQALPDYQAPHQFICRFKPAVCSSTRKTE</sequence>
<proteinExistence type="predicted"/>
<dbReference type="InterPro" id="IPR006330">
    <property type="entry name" value="Ado/ade_deaminase"/>
</dbReference>
<dbReference type="GO" id="GO:0046103">
    <property type="term" value="P:inosine biosynthetic process"/>
    <property type="evidence" value="ECO:0007669"/>
    <property type="project" value="TreeGrafter"/>
</dbReference>
<comment type="cofactor">
    <cofactor evidence="1">
        <name>Zn(2+)</name>
        <dbReference type="ChEBI" id="CHEBI:29105"/>
    </cofactor>
</comment>
<gene>
    <name evidence="6" type="ORF">BFC18_03805</name>
</gene>
<dbReference type="PANTHER" id="PTHR11409:SF39">
    <property type="entry name" value="ADENOSINE DEAMINASE 2"/>
    <property type="match status" value="1"/>
</dbReference>
<name>A0A1E7ZFV4_9ALTE</name>
<dbReference type="InterPro" id="IPR032466">
    <property type="entry name" value="Metal_Hydrolase"/>
</dbReference>
<keyword evidence="7" id="KW-1185">Reference proteome</keyword>
<feature type="domain" description="Adenosine deaminase" evidence="5">
    <location>
        <begin position="164"/>
        <end position="445"/>
    </location>
</feature>
<comment type="caution">
    <text evidence="6">The sequence shown here is derived from an EMBL/GenBank/DDBJ whole genome shotgun (WGS) entry which is preliminary data.</text>
</comment>